<comment type="caution">
    <text evidence="5">The sequence shown here is derived from an EMBL/GenBank/DDBJ whole genome shotgun (WGS) entry which is preliminary data.</text>
</comment>
<dbReference type="SUPFAM" id="SSF54236">
    <property type="entry name" value="Ubiquitin-like"/>
    <property type="match status" value="1"/>
</dbReference>
<dbReference type="AlphaFoldDB" id="A0ABD1GP17"/>
<protein>
    <submittedName>
        <fullName evidence="5">BAG family molecular chaperone regulator 4-like isoform X2</fullName>
    </submittedName>
</protein>
<dbReference type="Gene3D" id="3.10.20.90">
    <property type="entry name" value="Phosphatidylinositol 3-kinase Catalytic Subunit, Chain A, domain 1"/>
    <property type="match status" value="1"/>
</dbReference>
<dbReference type="PANTHER" id="PTHR12329">
    <property type="entry name" value="BCL2-ASSOCIATED ATHANOGENE"/>
    <property type="match status" value="1"/>
</dbReference>
<dbReference type="PANTHER" id="PTHR12329:SF49">
    <property type="entry name" value="BAG FAMILY MOLECULAR CHAPERONE REGULATOR 4-LIKE ISOFORM X1"/>
    <property type="match status" value="1"/>
</dbReference>
<evidence type="ECO:0000256" key="2">
    <source>
        <dbReference type="SAM" id="MobiDB-lite"/>
    </source>
</evidence>
<feature type="compositionally biased region" description="Polar residues" evidence="2">
    <location>
        <begin position="224"/>
        <end position="239"/>
    </location>
</feature>
<dbReference type="InterPro" id="IPR003103">
    <property type="entry name" value="BAG_domain"/>
</dbReference>
<dbReference type="InterPro" id="IPR036533">
    <property type="entry name" value="BAG_dom_sf"/>
</dbReference>
<dbReference type="Gene3D" id="1.20.58.120">
    <property type="entry name" value="BAG domain"/>
    <property type="match status" value="1"/>
</dbReference>
<dbReference type="InterPro" id="IPR000626">
    <property type="entry name" value="Ubiquitin-like_dom"/>
</dbReference>
<evidence type="ECO:0000259" key="3">
    <source>
        <dbReference type="PROSITE" id="PS50053"/>
    </source>
</evidence>
<name>A0ABD1GP17_SALDI</name>
<organism evidence="5 6">
    <name type="scientific">Salvia divinorum</name>
    <name type="common">Maria pastora</name>
    <name type="synonym">Diviner's sage</name>
    <dbReference type="NCBI Taxonomy" id="28513"/>
    <lineage>
        <taxon>Eukaryota</taxon>
        <taxon>Viridiplantae</taxon>
        <taxon>Streptophyta</taxon>
        <taxon>Embryophyta</taxon>
        <taxon>Tracheophyta</taxon>
        <taxon>Spermatophyta</taxon>
        <taxon>Magnoliopsida</taxon>
        <taxon>eudicotyledons</taxon>
        <taxon>Gunneridae</taxon>
        <taxon>Pentapetalae</taxon>
        <taxon>asterids</taxon>
        <taxon>lamiids</taxon>
        <taxon>Lamiales</taxon>
        <taxon>Lamiaceae</taxon>
        <taxon>Nepetoideae</taxon>
        <taxon>Mentheae</taxon>
        <taxon>Salviinae</taxon>
        <taxon>Salvia</taxon>
        <taxon>Salvia subgen. Calosphace</taxon>
    </lineage>
</organism>
<dbReference type="Pfam" id="PF02179">
    <property type="entry name" value="BAG"/>
    <property type="match status" value="1"/>
</dbReference>
<sequence>MTEGLNSNSVNATIGLFKPETDSDIYNITVSHGPNQLQVAVPSNSTFGDLKSVIAQDIGLEPETLKLLFRGKEKEDGDHLHEAGVKDSSKVLVVEDTIPVQKSPEKVETVVVSRGDGAVAEVREEVDKLADQVAALQAVVDGGTKVDDKNFLYLTEMLMRQLLKLDGIEAEGEGRIKRKMEVRRVQSLVETVDTLKSRNANHDINNNITTASVTTQRETFEPVTESTSTEFGEPSSNSVIKLGPTPLNAPAPAPDSACASVMSSTSTPVPVSFSGSTLVPSSSPSHSPSPTKVTEGLGKL</sequence>
<dbReference type="EMBL" id="JBEAFC010000008">
    <property type="protein sequence ID" value="KAL1545465.1"/>
    <property type="molecule type" value="Genomic_DNA"/>
</dbReference>
<evidence type="ECO:0000313" key="5">
    <source>
        <dbReference type="EMBL" id="KAL1545465.1"/>
    </source>
</evidence>
<feature type="domain" description="Ubiquitin-like" evidence="3">
    <location>
        <begin position="26"/>
        <end position="94"/>
    </location>
</feature>
<feature type="region of interest" description="Disordered" evidence="2">
    <location>
        <begin position="215"/>
        <end position="300"/>
    </location>
</feature>
<keyword evidence="6" id="KW-1185">Reference proteome</keyword>
<evidence type="ECO:0000259" key="4">
    <source>
        <dbReference type="PROSITE" id="PS51035"/>
    </source>
</evidence>
<proteinExistence type="predicted"/>
<dbReference type="InterPro" id="IPR029071">
    <property type="entry name" value="Ubiquitin-like_domsf"/>
</dbReference>
<evidence type="ECO:0000313" key="6">
    <source>
        <dbReference type="Proteomes" id="UP001567538"/>
    </source>
</evidence>
<dbReference type="PROSITE" id="PS50053">
    <property type="entry name" value="UBIQUITIN_2"/>
    <property type="match status" value="1"/>
</dbReference>
<dbReference type="SUPFAM" id="SSF63491">
    <property type="entry name" value="BAG domain"/>
    <property type="match status" value="1"/>
</dbReference>
<feature type="compositionally biased region" description="Low complexity" evidence="2">
    <location>
        <begin position="260"/>
        <end position="290"/>
    </location>
</feature>
<feature type="domain" description="BAG" evidence="4">
    <location>
        <begin position="118"/>
        <end position="196"/>
    </location>
</feature>
<dbReference type="Pfam" id="PF00240">
    <property type="entry name" value="ubiquitin"/>
    <property type="match status" value="1"/>
</dbReference>
<evidence type="ECO:0000256" key="1">
    <source>
        <dbReference type="ARBA" id="ARBA00023186"/>
    </source>
</evidence>
<dbReference type="GO" id="GO:0005737">
    <property type="term" value="C:cytoplasm"/>
    <property type="evidence" value="ECO:0007669"/>
    <property type="project" value="UniProtKB-ARBA"/>
</dbReference>
<reference evidence="5 6" key="1">
    <citation type="submission" date="2024-06" db="EMBL/GenBank/DDBJ databases">
        <title>A chromosome level genome sequence of Diviner's sage (Salvia divinorum).</title>
        <authorList>
            <person name="Ford S.A."/>
            <person name="Ro D.-K."/>
            <person name="Ness R.W."/>
            <person name="Phillips M.A."/>
        </authorList>
    </citation>
    <scope>NUCLEOTIDE SEQUENCE [LARGE SCALE GENOMIC DNA]</scope>
    <source>
        <strain evidence="5">SAF-2024a</strain>
        <tissue evidence="5">Leaf</tissue>
    </source>
</reference>
<keyword evidence="1" id="KW-0143">Chaperone</keyword>
<dbReference type="PROSITE" id="PS51035">
    <property type="entry name" value="BAG"/>
    <property type="match status" value="1"/>
</dbReference>
<dbReference type="InterPro" id="IPR039773">
    <property type="entry name" value="BAG_chaperone_regulator"/>
</dbReference>
<dbReference type="SMART" id="SM00264">
    <property type="entry name" value="BAG"/>
    <property type="match status" value="1"/>
</dbReference>
<gene>
    <name evidence="5" type="ORF">AAHA92_22190</name>
</gene>
<dbReference type="Proteomes" id="UP001567538">
    <property type="component" value="Unassembled WGS sequence"/>
</dbReference>
<accession>A0ABD1GP17</accession>